<evidence type="ECO:0000256" key="2">
    <source>
        <dbReference type="ARBA" id="ARBA00023002"/>
    </source>
</evidence>
<name>A0ABP7T8G3_9BURK</name>
<dbReference type="PRINTS" id="PR00081">
    <property type="entry name" value="GDHRDH"/>
</dbReference>
<dbReference type="SUPFAM" id="SSF51735">
    <property type="entry name" value="NAD(P)-binding Rossmann-fold domains"/>
    <property type="match status" value="1"/>
</dbReference>
<dbReference type="Pfam" id="PF00106">
    <property type="entry name" value="adh_short"/>
    <property type="match status" value="1"/>
</dbReference>
<dbReference type="PANTHER" id="PTHR44196:SF1">
    <property type="entry name" value="DEHYDROGENASE_REDUCTASE SDR FAMILY MEMBER 7B"/>
    <property type="match status" value="1"/>
</dbReference>
<dbReference type="Gene3D" id="3.40.50.720">
    <property type="entry name" value="NAD(P)-binding Rossmann-like Domain"/>
    <property type="match status" value="1"/>
</dbReference>
<evidence type="ECO:0000256" key="1">
    <source>
        <dbReference type="ARBA" id="ARBA00006484"/>
    </source>
</evidence>
<gene>
    <name evidence="3" type="ORF">GCM10022212_19820</name>
</gene>
<evidence type="ECO:0000313" key="3">
    <source>
        <dbReference type="EMBL" id="GAA4022604.1"/>
    </source>
</evidence>
<dbReference type="InterPro" id="IPR002347">
    <property type="entry name" value="SDR_fam"/>
</dbReference>
<reference evidence="4" key="1">
    <citation type="journal article" date="2019" name="Int. J. Syst. Evol. Microbiol.">
        <title>The Global Catalogue of Microorganisms (GCM) 10K type strain sequencing project: providing services to taxonomists for standard genome sequencing and annotation.</title>
        <authorList>
            <consortium name="The Broad Institute Genomics Platform"/>
            <consortium name="The Broad Institute Genome Sequencing Center for Infectious Disease"/>
            <person name="Wu L."/>
            <person name="Ma J."/>
        </authorList>
    </citation>
    <scope>NUCLEOTIDE SEQUENCE [LARGE SCALE GENOMIC DNA]</scope>
    <source>
        <strain evidence="4">JCM 16673</strain>
    </source>
</reference>
<proteinExistence type="inferred from homology"/>
<evidence type="ECO:0000313" key="4">
    <source>
        <dbReference type="Proteomes" id="UP001501353"/>
    </source>
</evidence>
<dbReference type="Proteomes" id="UP001501353">
    <property type="component" value="Unassembled WGS sequence"/>
</dbReference>
<protein>
    <submittedName>
        <fullName evidence="3">SDR family NAD(P)-dependent oxidoreductase</fullName>
    </submittedName>
</protein>
<accession>A0ABP7T8G3</accession>
<keyword evidence="4" id="KW-1185">Reference proteome</keyword>
<comment type="similarity">
    <text evidence="1">Belongs to the short-chain dehydrogenases/reductases (SDR) family.</text>
</comment>
<sequence length="256" mass="27469">MMNPAIRDWTGQRVWVIGASTGIGAETARQLLAKGARVALSARRAEPLQEIADGKPTALVATLDITDHATVLAARDQILQAWQGIDLVLVIAGGYNEMRADTFDLAKVNQLIDLNLRGVFNCLDAVLPGLLAQGSGGIGIVASVAGFSGLPKALIYGPTKAALINLSESLYLDVHPRGLAVYLINPGFVETPMTAVNDFKMPALISAGTAAGSLIEGLEAGDFHIHFPKRFTNWVRLARLLPYRWYFPLVRKVTGL</sequence>
<keyword evidence="2" id="KW-0560">Oxidoreductase</keyword>
<organism evidence="3 4">
    <name type="scientific">Actimicrobium antarcticum</name>
    <dbReference type="NCBI Taxonomy" id="1051899"/>
    <lineage>
        <taxon>Bacteria</taxon>
        <taxon>Pseudomonadati</taxon>
        <taxon>Pseudomonadota</taxon>
        <taxon>Betaproteobacteria</taxon>
        <taxon>Burkholderiales</taxon>
        <taxon>Oxalobacteraceae</taxon>
        <taxon>Actimicrobium</taxon>
    </lineage>
</organism>
<dbReference type="InterPro" id="IPR036291">
    <property type="entry name" value="NAD(P)-bd_dom_sf"/>
</dbReference>
<dbReference type="EMBL" id="BAAAZE010000008">
    <property type="protein sequence ID" value="GAA4022604.1"/>
    <property type="molecule type" value="Genomic_DNA"/>
</dbReference>
<dbReference type="PANTHER" id="PTHR44196">
    <property type="entry name" value="DEHYDROGENASE/REDUCTASE SDR FAMILY MEMBER 7B"/>
    <property type="match status" value="1"/>
</dbReference>
<comment type="caution">
    <text evidence="3">The sequence shown here is derived from an EMBL/GenBank/DDBJ whole genome shotgun (WGS) entry which is preliminary data.</text>
</comment>